<keyword evidence="1 10" id="KW-1003">Cell membrane</keyword>
<keyword evidence="11" id="KW-0012">Acyltransferase</keyword>
<sequence>MGEGTMIITLILTIVFGYLLGSLSFSYIIAKKIKKVDIRQHGSGNAGATNTLRVLGIGPAIAVLALDVLKGIIAVLIAALIAPENSAGVFPALTGLAAILGHNWPIYYGFRGGKGVATTIGVLATLVFFPALWAGIIAILSIVFTKYVSLGSLLFAILTPMFVFVLNAYYDYPSMYLYLSSIIALLSIWRHRTNISRLLTGTESKIGKKSTIESKE</sequence>
<keyword evidence="9 10" id="KW-1208">Phospholipid metabolism</keyword>
<comment type="catalytic activity">
    <reaction evidence="10">
        <text>an acyl phosphate + sn-glycerol 3-phosphate = a 1-acyl-sn-glycero-3-phosphate + phosphate</text>
        <dbReference type="Rhea" id="RHEA:34075"/>
        <dbReference type="ChEBI" id="CHEBI:43474"/>
        <dbReference type="ChEBI" id="CHEBI:57597"/>
        <dbReference type="ChEBI" id="CHEBI:57970"/>
        <dbReference type="ChEBI" id="CHEBI:59918"/>
        <dbReference type="EC" id="2.3.1.275"/>
    </reaction>
</comment>
<dbReference type="EMBL" id="CP020814">
    <property type="protein sequence ID" value="ARK30294.1"/>
    <property type="molecule type" value="Genomic_DNA"/>
</dbReference>
<keyword evidence="4 10" id="KW-0812">Transmembrane</keyword>
<comment type="function">
    <text evidence="10">Catalyzes the transfer of an acyl group from acyl-phosphate (acyl-PO(4)) to glycerol-3-phosphate (G3P) to form lysophosphatidic acid (LPA). This enzyme utilizes acyl-phosphate as fatty acyl donor, but not acyl-CoA or acyl-ACP.</text>
</comment>
<dbReference type="STRING" id="199441.BkAM31D_10920"/>
<comment type="subunit">
    <text evidence="10">Probably interacts with PlsX.</text>
</comment>
<dbReference type="KEGG" id="bkw:BkAM31D_10920"/>
<feature type="transmembrane region" description="Helical" evidence="10">
    <location>
        <begin position="88"/>
        <end position="108"/>
    </location>
</feature>
<keyword evidence="5 10" id="KW-1133">Transmembrane helix</keyword>
<dbReference type="UniPathway" id="UPA00085"/>
<reference evidence="11 12" key="1">
    <citation type="submission" date="2017-04" db="EMBL/GenBank/DDBJ databases">
        <title>Bacillus krulwichiae AM31D Genome sequencing and assembly.</title>
        <authorList>
            <person name="Krulwich T.A."/>
            <person name="Anastor L."/>
            <person name="Ehrlich R."/>
            <person name="Ehrlich G.D."/>
            <person name="Janto B."/>
        </authorList>
    </citation>
    <scope>NUCLEOTIDE SEQUENCE [LARGE SCALE GENOMIC DNA]</scope>
    <source>
        <strain evidence="11 12">AM31D</strain>
    </source>
</reference>
<comment type="subcellular location">
    <subcellularLocation>
        <location evidence="10">Cell membrane</location>
        <topology evidence="10">Multi-pass membrane protein</topology>
    </subcellularLocation>
</comment>
<dbReference type="GO" id="GO:0005886">
    <property type="term" value="C:plasma membrane"/>
    <property type="evidence" value="ECO:0007669"/>
    <property type="project" value="UniProtKB-SubCell"/>
</dbReference>
<dbReference type="HAMAP" id="MF_01043">
    <property type="entry name" value="PlsY"/>
    <property type="match status" value="1"/>
</dbReference>
<evidence type="ECO:0000256" key="7">
    <source>
        <dbReference type="ARBA" id="ARBA00023136"/>
    </source>
</evidence>
<evidence type="ECO:0000256" key="1">
    <source>
        <dbReference type="ARBA" id="ARBA00022475"/>
    </source>
</evidence>
<dbReference type="GO" id="GO:0043772">
    <property type="term" value="F:acyl-phosphate glycerol-3-phosphate acyltransferase activity"/>
    <property type="evidence" value="ECO:0007669"/>
    <property type="project" value="UniProtKB-UniRule"/>
</dbReference>
<keyword evidence="8 10" id="KW-0594">Phospholipid biosynthesis</keyword>
<dbReference type="GO" id="GO:0008654">
    <property type="term" value="P:phospholipid biosynthetic process"/>
    <property type="evidence" value="ECO:0007669"/>
    <property type="project" value="UniProtKB-UniRule"/>
</dbReference>
<protein>
    <recommendedName>
        <fullName evidence="10">Glycerol-3-phosphate acyltransferase</fullName>
    </recommendedName>
    <alternativeName>
        <fullName evidence="10">Acyl-PO4 G3P acyltransferase</fullName>
    </alternativeName>
    <alternativeName>
        <fullName evidence="10">Acyl-phosphate--glycerol-3-phosphate acyltransferase</fullName>
    </alternativeName>
    <alternativeName>
        <fullName evidence="10">G3P acyltransferase</fullName>
        <shortName evidence="10">GPAT</shortName>
        <ecNumber evidence="10">2.3.1.275</ecNumber>
    </alternativeName>
    <alternativeName>
        <fullName evidence="10">Lysophosphatidic acid synthase</fullName>
        <shortName evidence="10">LPA synthase</shortName>
    </alternativeName>
</protein>
<evidence type="ECO:0000256" key="10">
    <source>
        <dbReference type="HAMAP-Rule" id="MF_01043"/>
    </source>
</evidence>
<keyword evidence="6 10" id="KW-0443">Lipid metabolism</keyword>
<name>A0A1X9MCC9_9BACI</name>
<feature type="transmembrane region" description="Helical" evidence="10">
    <location>
        <begin position="120"/>
        <end position="144"/>
    </location>
</feature>
<dbReference type="PANTHER" id="PTHR30309:SF0">
    <property type="entry name" value="GLYCEROL-3-PHOSPHATE ACYLTRANSFERASE-RELATED"/>
    <property type="match status" value="1"/>
</dbReference>
<keyword evidence="7 10" id="KW-0472">Membrane</keyword>
<dbReference type="RefSeq" id="WP_371807189.1">
    <property type="nucleotide sequence ID" value="NZ_CP020814.1"/>
</dbReference>
<evidence type="ECO:0000313" key="12">
    <source>
        <dbReference type="Proteomes" id="UP000193006"/>
    </source>
</evidence>
<evidence type="ECO:0000256" key="9">
    <source>
        <dbReference type="ARBA" id="ARBA00023264"/>
    </source>
</evidence>
<feature type="transmembrane region" description="Helical" evidence="10">
    <location>
        <begin position="6"/>
        <end position="30"/>
    </location>
</feature>
<keyword evidence="3 10" id="KW-0808">Transferase</keyword>
<accession>A0A1X9MCC9</accession>
<evidence type="ECO:0000256" key="5">
    <source>
        <dbReference type="ARBA" id="ARBA00022989"/>
    </source>
</evidence>
<keyword evidence="12" id="KW-1185">Reference proteome</keyword>
<organism evidence="11 12">
    <name type="scientific">Halalkalibacter krulwichiae</name>
    <dbReference type="NCBI Taxonomy" id="199441"/>
    <lineage>
        <taxon>Bacteria</taxon>
        <taxon>Bacillati</taxon>
        <taxon>Bacillota</taxon>
        <taxon>Bacilli</taxon>
        <taxon>Bacillales</taxon>
        <taxon>Bacillaceae</taxon>
        <taxon>Halalkalibacter</taxon>
    </lineage>
</organism>
<evidence type="ECO:0000313" key="11">
    <source>
        <dbReference type="EMBL" id="ARK30294.1"/>
    </source>
</evidence>
<dbReference type="AlphaFoldDB" id="A0A1X9MCC9"/>
<evidence type="ECO:0000256" key="2">
    <source>
        <dbReference type="ARBA" id="ARBA00022516"/>
    </source>
</evidence>
<dbReference type="PANTHER" id="PTHR30309">
    <property type="entry name" value="INNER MEMBRANE PROTEIN YGIH"/>
    <property type="match status" value="1"/>
</dbReference>
<proteinExistence type="inferred from homology"/>
<dbReference type="SMART" id="SM01207">
    <property type="entry name" value="G3P_acyltransf"/>
    <property type="match status" value="1"/>
</dbReference>
<evidence type="ECO:0000256" key="3">
    <source>
        <dbReference type="ARBA" id="ARBA00022679"/>
    </source>
</evidence>
<feature type="transmembrane region" description="Helical" evidence="10">
    <location>
        <begin position="51"/>
        <end position="82"/>
    </location>
</feature>
<dbReference type="Pfam" id="PF02660">
    <property type="entry name" value="G3P_acyltransf"/>
    <property type="match status" value="1"/>
</dbReference>
<keyword evidence="2 10" id="KW-0444">Lipid biosynthesis</keyword>
<evidence type="ECO:0000256" key="4">
    <source>
        <dbReference type="ARBA" id="ARBA00022692"/>
    </source>
</evidence>
<dbReference type="InterPro" id="IPR003811">
    <property type="entry name" value="G3P_acylTferase_PlsY"/>
</dbReference>
<evidence type="ECO:0000256" key="8">
    <source>
        <dbReference type="ARBA" id="ARBA00023209"/>
    </source>
</evidence>
<gene>
    <name evidence="10 11" type="primary">plsY</name>
    <name evidence="11" type="ORF">BkAM31D_10920</name>
</gene>
<dbReference type="Proteomes" id="UP000193006">
    <property type="component" value="Chromosome"/>
</dbReference>
<comment type="pathway">
    <text evidence="10">Lipid metabolism; phospholipid metabolism.</text>
</comment>
<dbReference type="EC" id="2.3.1.275" evidence="10"/>
<dbReference type="NCBIfam" id="TIGR00023">
    <property type="entry name" value="glycerol-3-phosphate 1-O-acyltransferase PlsY"/>
    <property type="match status" value="1"/>
</dbReference>
<comment type="similarity">
    <text evidence="10">Belongs to the PlsY family.</text>
</comment>
<feature type="transmembrane region" description="Helical" evidence="10">
    <location>
        <begin position="150"/>
        <end position="169"/>
    </location>
</feature>
<evidence type="ECO:0000256" key="6">
    <source>
        <dbReference type="ARBA" id="ARBA00023098"/>
    </source>
</evidence>